<dbReference type="Pfam" id="PF19670">
    <property type="entry name" value="DUF6173"/>
    <property type="match status" value="1"/>
</dbReference>
<dbReference type="EMBL" id="JBGFFE010000007">
    <property type="protein sequence ID" value="MEY8763411.1"/>
    <property type="molecule type" value="Genomic_DNA"/>
</dbReference>
<organism evidence="1 2">
    <name type="scientific">Clostridium lapidicellarium</name>
    <dbReference type="NCBI Taxonomy" id="3240931"/>
    <lineage>
        <taxon>Bacteria</taxon>
        <taxon>Bacillati</taxon>
        <taxon>Bacillota</taxon>
        <taxon>Clostridia</taxon>
        <taxon>Eubacteriales</taxon>
        <taxon>Clostridiaceae</taxon>
        <taxon>Clostridium</taxon>
    </lineage>
</organism>
<sequence length="120" mass="13660">MDNSPINPFTYPKVEIPKIHNPLLAKSQFEILKKSIENFESKLDDDHEIALKLASFGQTVTMNVTQIGYSGPSILFFRGYIGNNYAELIQHVTQLNFLIMAVEKQNSDSKPRRVGFIQDD</sequence>
<protein>
    <submittedName>
        <fullName evidence="1">DUF6173 family protein</fullName>
    </submittedName>
</protein>
<dbReference type="RefSeq" id="WP_369868810.1">
    <property type="nucleotide sequence ID" value="NZ_JBGFFE010000007.1"/>
</dbReference>
<dbReference type="InterPro" id="IPR046171">
    <property type="entry name" value="DUF6173"/>
</dbReference>
<name>A0ABV4DXX2_9CLOT</name>
<reference evidence="1 2" key="1">
    <citation type="submission" date="2024-08" db="EMBL/GenBank/DDBJ databases">
        <title>Clostridium lapicellarii sp. nov., and Clostridium renhuaiense sp. nov., two species isolated from the mud in a fermentation cellar used for producing sauce-flavour Chinese liquors.</title>
        <authorList>
            <person name="Yang F."/>
            <person name="Wang H."/>
            <person name="Chen L.Q."/>
            <person name="Zhou N."/>
            <person name="Lu J.J."/>
            <person name="Pu X.X."/>
            <person name="Wan B."/>
            <person name="Wang L."/>
            <person name="Liu S.J."/>
        </authorList>
    </citation>
    <scope>NUCLEOTIDE SEQUENCE [LARGE SCALE GENOMIC DNA]</scope>
    <source>
        <strain evidence="1 2">MT-113</strain>
    </source>
</reference>
<evidence type="ECO:0000313" key="2">
    <source>
        <dbReference type="Proteomes" id="UP001565220"/>
    </source>
</evidence>
<accession>A0ABV4DXX2</accession>
<evidence type="ECO:0000313" key="1">
    <source>
        <dbReference type="EMBL" id="MEY8763411.1"/>
    </source>
</evidence>
<proteinExistence type="predicted"/>
<dbReference type="Proteomes" id="UP001565220">
    <property type="component" value="Unassembled WGS sequence"/>
</dbReference>
<gene>
    <name evidence="1" type="ORF">AB8S09_07115</name>
</gene>
<keyword evidence="2" id="KW-1185">Reference proteome</keyword>
<comment type="caution">
    <text evidence="1">The sequence shown here is derived from an EMBL/GenBank/DDBJ whole genome shotgun (WGS) entry which is preliminary data.</text>
</comment>